<dbReference type="InterPro" id="IPR023401">
    <property type="entry name" value="ODC_N"/>
</dbReference>
<evidence type="ECO:0000313" key="1">
    <source>
        <dbReference type="EMBL" id="MBF8185355.1"/>
    </source>
</evidence>
<dbReference type="GO" id="GO:0005737">
    <property type="term" value="C:cytoplasm"/>
    <property type="evidence" value="ECO:0007669"/>
    <property type="project" value="TreeGrafter"/>
</dbReference>
<dbReference type="InterPro" id="IPR036291">
    <property type="entry name" value="NAD(P)-bd_dom_sf"/>
</dbReference>
<organism evidence="1 2">
    <name type="scientific">Nonomuraea cypriaca</name>
    <dbReference type="NCBI Taxonomy" id="1187855"/>
    <lineage>
        <taxon>Bacteria</taxon>
        <taxon>Bacillati</taxon>
        <taxon>Actinomycetota</taxon>
        <taxon>Actinomycetes</taxon>
        <taxon>Streptosporangiales</taxon>
        <taxon>Streptosporangiaceae</taxon>
        <taxon>Nonomuraea</taxon>
    </lineage>
</organism>
<gene>
    <name evidence="1" type="ORF">ITP53_06305</name>
</gene>
<dbReference type="Gene3D" id="3.30.1780.10">
    <property type="entry name" value="ornithine cyclodeaminase, domain 1"/>
    <property type="match status" value="1"/>
</dbReference>
<reference evidence="1" key="1">
    <citation type="submission" date="2020-11" db="EMBL/GenBank/DDBJ databases">
        <title>Whole-genome analyses of Nonomuraea sp. K274.</title>
        <authorList>
            <person name="Veyisoglu A."/>
        </authorList>
    </citation>
    <scope>NUCLEOTIDE SEQUENCE</scope>
    <source>
        <strain evidence="1">K274</strain>
    </source>
</reference>
<dbReference type="Gene3D" id="3.40.50.720">
    <property type="entry name" value="NAD(P)-binding Rossmann-like Domain"/>
    <property type="match status" value="1"/>
</dbReference>
<protein>
    <submittedName>
        <fullName evidence="1">Ornithine cyclodeaminase family protein</fullName>
    </submittedName>
</protein>
<dbReference type="Pfam" id="PF02423">
    <property type="entry name" value="OCD_Mu_crystall"/>
    <property type="match status" value="1"/>
</dbReference>
<dbReference type="PIRSF" id="PIRSF001439">
    <property type="entry name" value="CryM"/>
    <property type="match status" value="1"/>
</dbReference>
<proteinExistence type="predicted"/>
<dbReference type="PANTHER" id="PTHR13812:SF19">
    <property type="entry name" value="KETIMINE REDUCTASE MU-CRYSTALLIN"/>
    <property type="match status" value="1"/>
</dbReference>
<dbReference type="AlphaFoldDB" id="A0A931A5G1"/>
<name>A0A931A5G1_9ACTN</name>
<dbReference type="SUPFAM" id="SSF51735">
    <property type="entry name" value="NAD(P)-binding Rossmann-fold domains"/>
    <property type="match status" value="1"/>
</dbReference>
<keyword evidence="2" id="KW-1185">Reference proteome</keyword>
<comment type="caution">
    <text evidence="1">The sequence shown here is derived from an EMBL/GenBank/DDBJ whole genome shotgun (WGS) entry which is preliminary data.</text>
</comment>
<dbReference type="PANTHER" id="PTHR13812">
    <property type="entry name" value="KETIMINE REDUCTASE MU-CRYSTALLIN"/>
    <property type="match status" value="1"/>
</dbReference>
<dbReference type="InterPro" id="IPR003462">
    <property type="entry name" value="ODC_Mu_crystall"/>
</dbReference>
<accession>A0A931A5G1</accession>
<dbReference type="EMBL" id="JADOGI010000012">
    <property type="protein sequence ID" value="MBF8185355.1"/>
    <property type="molecule type" value="Genomic_DNA"/>
</dbReference>
<dbReference type="RefSeq" id="WP_195894338.1">
    <property type="nucleotide sequence ID" value="NZ_JADOGI010000012.1"/>
</dbReference>
<dbReference type="Proteomes" id="UP000605361">
    <property type="component" value="Unassembled WGS sequence"/>
</dbReference>
<sequence length="308" mass="31902">MRVLKEEEVRALVGPRLALAMTKEALVAQAAGAVSQPDPWHLELPEARGEVHIKGAHLHGATHFAAKLATGFYANAAKGLPVSSGLSVIANAETGFPEVIALDNGYLTELRTGAAGAAATEALSRPDAAVVAVIGPGAQARYQLRALLEVRELVELRVHGRDPERTAAFAEEMRALHGWKVVVAPSAEAAVRGADVVHTVTPSREPVISGAWLSPGTHVTAVGADMAGKRELDAAVLERADVVAADDVRQCRAIGELQYAPRRPAVALGDVIAGRVPGRTSPGQITVADLTGLGAEDAAVGTALARAL</sequence>
<evidence type="ECO:0000313" key="2">
    <source>
        <dbReference type="Proteomes" id="UP000605361"/>
    </source>
</evidence>